<dbReference type="PANTHER" id="PTHR30349">
    <property type="entry name" value="PHAGE INTEGRASE-RELATED"/>
    <property type="match status" value="1"/>
</dbReference>
<dbReference type="RefSeq" id="WP_386190709.1">
    <property type="nucleotide sequence ID" value="NZ_JBHSBC010000020.1"/>
</dbReference>
<evidence type="ECO:0000313" key="8">
    <source>
        <dbReference type="EMBL" id="MFC3982466.1"/>
    </source>
</evidence>
<evidence type="ECO:0000256" key="4">
    <source>
        <dbReference type="PROSITE-ProRule" id="PRU01248"/>
    </source>
</evidence>
<evidence type="ECO:0000256" key="5">
    <source>
        <dbReference type="SAM" id="MobiDB-lite"/>
    </source>
</evidence>
<evidence type="ECO:0000256" key="2">
    <source>
        <dbReference type="ARBA" id="ARBA00023125"/>
    </source>
</evidence>
<keyword evidence="3" id="KW-0233">DNA recombination</keyword>
<dbReference type="PANTHER" id="PTHR30349:SF91">
    <property type="entry name" value="INTA PROTEIN"/>
    <property type="match status" value="1"/>
</dbReference>
<dbReference type="InterPro" id="IPR002104">
    <property type="entry name" value="Integrase_catalytic"/>
</dbReference>
<dbReference type="PROSITE" id="PS51900">
    <property type="entry name" value="CB"/>
    <property type="match status" value="1"/>
</dbReference>
<dbReference type="PROSITE" id="PS51898">
    <property type="entry name" value="TYR_RECOMBINASE"/>
    <property type="match status" value="1"/>
</dbReference>
<keyword evidence="9" id="KW-1185">Reference proteome</keyword>
<dbReference type="InterPro" id="IPR011010">
    <property type="entry name" value="DNA_brk_join_enz"/>
</dbReference>
<dbReference type="InterPro" id="IPR050090">
    <property type="entry name" value="Tyrosine_recombinase_XerCD"/>
</dbReference>
<sequence>MGRKPNGASSIYLGEDGYWHGRVTVGVKDNGQADRRHVQAKTEAEVTRKVRALERARDDGNVRKAGQRWTVAKWLTHWIENIAVPPAIRESSHAGYRVDVNTHLIPGIGAHRLDKLTPEHLEKLYAKMQAAGKSAGTAHHVHRTIRTALNAAVRRGHLTRNPATLAKAPTLVEEEVEPYEIGEVRRLLKAAEALPRNSARWAVALALGLRQGEALGLQWADVDLERGALRVRRGRQRPKYEHGCEGTCGRKAGYCPDRRQTRPDTSDTKSRAGRRTIGLPGQLVTLLRKHREEQATGRALAGQLWEEGGWVFATATGGPLNPNTDYHQWKDLLKAAGLRDARLHDARHTAATVLLILGVPERTVMAIMGWASTGMARRYQHVTDTIRHTVAKQVDGLLWDADEGAPAEVERALSEAN</sequence>
<feature type="region of interest" description="Disordered" evidence="5">
    <location>
        <begin position="255"/>
        <end position="274"/>
    </location>
</feature>
<evidence type="ECO:0000259" key="6">
    <source>
        <dbReference type="PROSITE" id="PS51898"/>
    </source>
</evidence>
<gene>
    <name evidence="8" type="ORF">ACFOYY_20145</name>
</gene>
<feature type="domain" description="Core-binding (CB)" evidence="7">
    <location>
        <begin position="69"/>
        <end position="153"/>
    </location>
</feature>
<keyword evidence="2 4" id="KW-0238">DNA-binding</keyword>
<evidence type="ECO:0000259" key="7">
    <source>
        <dbReference type="PROSITE" id="PS51900"/>
    </source>
</evidence>
<dbReference type="InterPro" id="IPR004107">
    <property type="entry name" value="Integrase_SAM-like_N"/>
</dbReference>
<dbReference type="SUPFAM" id="SSF56349">
    <property type="entry name" value="DNA breaking-rejoining enzymes"/>
    <property type="match status" value="1"/>
</dbReference>
<dbReference type="Pfam" id="PF00589">
    <property type="entry name" value="Phage_integrase"/>
    <property type="match status" value="1"/>
</dbReference>
<dbReference type="CDD" id="cd01189">
    <property type="entry name" value="INT_ICEBs1_C_like"/>
    <property type="match status" value="1"/>
</dbReference>
<dbReference type="Pfam" id="PF14659">
    <property type="entry name" value="Phage_int_SAM_3"/>
    <property type="match status" value="1"/>
</dbReference>
<accession>A0ABV8F3G7</accession>
<feature type="domain" description="Tyr recombinase" evidence="6">
    <location>
        <begin position="174"/>
        <end position="393"/>
    </location>
</feature>
<dbReference type="InterPro" id="IPR013762">
    <property type="entry name" value="Integrase-like_cat_sf"/>
</dbReference>
<organism evidence="8 9">
    <name type="scientific">Streptosporangium jomthongense</name>
    <dbReference type="NCBI Taxonomy" id="1193683"/>
    <lineage>
        <taxon>Bacteria</taxon>
        <taxon>Bacillati</taxon>
        <taxon>Actinomycetota</taxon>
        <taxon>Actinomycetes</taxon>
        <taxon>Streptosporangiales</taxon>
        <taxon>Streptosporangiaceae</taxon>
        <taxon>Streptosporangium</taxon>
    </lineage>
</organism>
<feature type="compositionally biased region" description="Basic and acidic residues" evidence="5">
    <location>
        <begin position="256"/>
        <end position="270"/>
    </location>
</feature>
<evidence type="ECO:0000313" key="9">
    <source>
        <dbReference type="Proteomes" id="UP001595698"/>
    </source>
</evidence>
<dbReference type="Gene3D" id="1.10.150.130">
    <property type="match status" value="1"/>
</dbReference>
<comment type="caution">
    <text evidence="8">The sequence shown here is derived from an EMBL/GenBank/DDBJ whole genome shotgun (WGS) entry which is preliminary data.</text>
</comment>
<dbReference type="Gene3D" id="1.10.443.10">
    <property type="entry name" value="Intergrase catalytic core"/>
    <property type="match status" value="1"/>
</dbReference>
<evidence type="ECO:0000256" key="3">
    <source>
        <dbReference type="ARBA" id="ARBA00023172"/>
    </source>
</evidence>
<dbReference type="EMBL" id="JBHSBC010000020">
    <property type="protein sequence ID" value="MFC3982466.1"/>
    <property type="molecule type" value="Genomic_DNA"/>
</dbReference>
<dbReference type="Proteomes" id="UP001595698">
    <property type="component" value="Unassembled WGS sequence"/>
</dbReference>
<dbReference type="InterPro" id="IPR044068">
    <property type="entry name" value="CB"/>
</dbReference>
<keyword evidence="1" id="KW-0229">DNA integration</keyword>
<name>A0ABV8F3G7_9ACTN</name>
<protein>
    <submittedName>
        <fullName evidence="8">Tyrosine-type recombinase/integrase</fullName>
    </submittedName>
</protein>
<dbReference type="InterPro" id="IPR010998">
    <property type="entry name" value="Integrase_recombinase_N"/>
</dbReference>
<reference evidence="9" key="1">
    <citation type="journal article" date="2019" name="Int. J. Syst. Evol. Microbiol.">
        <title>The Global Catalogue of Microorganisms (GCM) 10K type strain sequencing project: providing services to taxonomists for standard genome sequencing and annotation.</title>
        <authorList>
            <consortium name="The Broad Institute Genomics Platform"/>
            <consortium name="The Broad Institute Genome Sequencing Center for Infectious Disease"/>
            <person name="Wu L."/>
            <person name="Ma J."/>
        </authorList>
    </citation>
    <scope>NUCLEOTIDE SEQUENCE [LARGE SCALE GENOMIC DNA]</scope>
    <source>
        <strain evidence="9">TBRC 7912</strain>
    </source>
</reference>
<proteinExistence type="predicted"/>
<evidence type="ECO:0000256" key="1">
    <source>
        <dbReference type="ARBA" id="ARBA00022908"/>
    </source>
</evidence>